<dbReference type="CDD" id="cd03424">
    <property type="entry name" value="NUDIX_ADPRase_Nudt5_UGPPase_Nudt14"/>
    <property type="match status" value="1"/>
</dbReference>
<proteinExistence type="predicted"/>
<dbReference type="GO" id="GO:0019693">
    <property type="term" value="P:ribose phosphate metabolic process"/>
    <property type="evidence" value="ECO:0007669"/>
    <property type="project" value="TreeGrafter"/>
</dbReference>
<protein>
    <submittedName>
        <fullName evidence="4">Hydrolase, NUDIX family protein</fullName>
    </submittedName>
</protein>
<gene>
    <name evidence="4" type="ORF">TRFO_10928</name>
</gene>
<keyword evidence="5" id="KW-1185">Reference proteome</keyword>
<accession>A0A1J4J934</accession>
<name>A0A1J4J934_9EUKA</name>
<dbReference type="SUPFAM" id="SSF55811">
    <property type="entry name" value="Nudix"/>
    <property type="match status" value="1"/>
</dbReference>
<evidence type="ECO:0000256" key="2">
    <source>
        <dbReference type="ARBA" id="ARBA00022801"/>
    </source>
</evidence>
<evidence type="ECO:0000256" key="1">
    <source>
        <dbReference type="ARBA" id="ARBA00001946"/>
    </source>
</evidence>
<dbReference type="OrthoDB" id="10249920at2759"/>
<dbReference type="GO" id="GO:0006753">
    <property type="term" value="P:nucleoside phosphate metabolic process"/>
    <property type="evidence" value="ECO:0007669"/>
    <property type="project" value="TreeGrafter"/>
</dbReference>
<dbReference type="PANTHER" id="PTHR11839">
    <property type="entry name" value="UDP/ADP-SUGAR PYROPHOSPHATASE"/>
    <property type="match status" value="1"/>
</dbReference>
<dbReference type="EMBL" id="MLAK01001293">
    <property type="protein sequence ID" value="OHS94759.1"/>
    <property type="molecule type" value="Genomic_DNA"/>
</dbReference>
<dbReference type="PROSITE" id="PS51462">
    <property type="entry name" value="NUDIX"/>
    <property type="match status" value="1"/>
</dbReference>
<dbReference type="GO" id="GO:0080042">
    <property type="term" value="F:ADP-glucose pyrophosphohydrolase activity"/>
    <property type="evidence" value="ECO:0007669"/>
    <property type="project" value="TreeGrafter"/>
</dbReference>
<organism evidence="4 5">
    <name type="scientific">Tritrichomonas foetus</name>
    <dbReference type="NCBI Taxonomy" id="1144522"/>
    <lineage>
        <taxon>Eukaryota</taxon>
        <taxon>Metamonada</taxon>
        <taxon>Parabasalia</taxon>
        <taxon>Tritrichomonadida</taxon>
        <taxon>Tritrichomonadidae</taxon>
        <taxon>Tritrichomonas</taxon>
    </lineage>
</organism>
<evidence type="ECO:0000313" key="5">
    <source>
        <dbReference type="Proteomes" id="UP000179807"/>
    </source>
</evidence>
<comment type="caution">
    <text evidence="4">The sequence shown here is derived from an EMBL/GenBank/DDBJ whole genome shotgun (WGS) entry which is preliminary data.</text>
</comment>
<keyword evidence="2 4" id="KW-0378">Hydrolase</keyword>
<comment type="cofactor">
    <cofactor evidence="1">
        <name>Mg(2+)</name>
        <dbReference type="ChEBI" id="CHEBI:18420"/>
    </cofactor>
</comment>
<dbReference type="InterPro" id="IPR015797">
    <property type="entry name" value="NUDIX_hydrolase-like_dom_sf"/>
</dbReference>
<sequence length="242" mass="26858">MSSIIFRGKSIPVTTAEAPDADVALGTDLLKNWLDSLDESMDLKSIEIQSVDRFRSSRIGFVKIKANIERNGVQIPGIVQLRGSAVAMLLVLTDEQTNEQYTILTHQPRVPTGRILFELPAGMTDGEGNLRGVAIRELEEECGIKVSSDELIDLTELTYDGKAQGIFTSPGLLDEFLRIFACKKKMHHEEIRALEGKLGGNSPHEQIVLKIVKLSDVWKFTSDVMALSALYLYQQLQNEGKV</sequence>
<dbReference type="GO" id="GO:0080041">
    <property type="term" value="F:ADP-ribose pyrophosphohydrolase activity"/>
    <property type="evidence" value="ECO:0007669"/>
    <property type="project" value="TreeGrafter"/>
</dbReference>
<dbReference type="RefSeq" id="XP_068347896.1">
    <property type="nucleotide sequence ID" value="XM_068495738.1"/>
</dbReference>
<evidence type="ECO:0000313" key="4">
    <source>
        <dbReference type="EMBL" id="OHS94759.1"/>
    </source>
</evidence>
<reference evidence="4" key="1">
    <citation type="submission" date="2016-10" db="EMBL/GenBank/DDBJ databases">
        <authorList>
            <person name="Benchimol M."/>
            <person name="Almeida L.G."/>
            <person name="Vasconcelos A.T."/>
            <person name="Perreira-Neves A."/>
            <person name="Rosa I.A."/>
            <person name="Tasca T."/>
            <person name="Bogo M.R."/>
            <person name="de Souza W."/>
        </authorList>
    </citation>
    <scope>NUCLEOTIDE SEQUENCE [LARGE SCALE GENOMIC DNA]</scope>
    <source>
        <strain evidence="4">K</strain>
    </source>
</reference>
<dbReference type="Gene3D" id="3.90.79.10">
    <property type="entry name" value="Nucleoside Triphosphate Pyrophosphohydrolase"/>
    <property type="match status" value="1"/>
</dbReference>
<dbReference type="PANTHER" id="PTHR11839:SF18">
    <property type="entry name" value="NUDIX HYDROLASE DOMAIN-CONTAINING PROTEIN"/>
    <property type="match status" value="1"/>
</dbReference>
<dbReference type="Proteomes" id="UP000179807">
    <property type="component" value="Unassembled WGS sequence"/>
</dbReference>
<dbReference type="GeneID" id="94830442"/>
<dbReference type="AlphaFoldDB" id="A0A1J4J934"/>
<feature type="domain" description="Nudix hydrolase" evidence="3">
    <location>
        <begin position="81"/>
        <end position="234"/>
    </location>
</feature>
<dbReference type="Pfam" id="PF00293">
    <property type="entry name" value="NUDIX"/>
    <property type="match status" value="1"/>
</dbReference>
<dbReference type="VEuPathDB" id="TrichDB:TRFO_10928"/>
<dbReference type="InterPro" id="IPR000086">
    <property type="entry name" value="NUDIX_hydrolase_dom"/>
</dbReference>
<evidence type="ECO:0000259" key="3">
    <source>
        <dbReference type="PROSITE" id="PS51462"/>
    </source>
</evidence>